<dbReference type="FunFam" id="1.20.920.10:FF:000032">
    <property type="entry name" value="Transcriptional activator spt7"/>
    <property type="match status" value="1"/>
</dbReference>
<keyword evidence="6" id="KW-0539">Nucleus</keyword>
<dbReference type="Pfam" id="PF07524">
    <property type="entry name" value="Bromo_TP"/>
    <property type="match status" value="1"/>
</dbReference>
<feature type="region of interest" description="Disordered" evidence="9">
    <location>
        <begin position="1026"/>
        <end position="1192"/>
    </location>
</feature>
<dbReference type="AlphaFoldDB" id="A0AAD4KJ31"/>
<dbReference type="InterPro" id="IPR006565">
    <property type="entry name" value="BTP"/>
</dbReference>
<feature type="region of interest" description="Disordered" evidence="9">
    <location>
        <begin position="620"/>
        <end position="650"/>
    </location>
</feature>
<dbReference type="Proteomes" id="UP001201262">
    <property type="component" value="Unassembled WGS sequence"/>
</dbReference>
<dbReference type="EMBL" id="JAJTJA010000010">
    <property type="protein sequence ID" value="KAH8692690.1"/>
    <property type="molecule type" value="Genomic_DNA"/>
</dbReference>
<comment type="subcellular location">
    <subcellularLocation>
        <location evidence="1">Nucleus</location>
    </subcellularLocation>
</comment>
<dbReference type="CDD" id="cd22927">
    <property type="entry name" value="HFD_SPT7"/>
    <property type="match status" value="1"/>
</dbReference>
<feature type="compositionally biased region" description="Polar residues" evidence="9">
    <location>
        <begin position="1156"/>
        <end position="1177"/>
    </location>
</feature>
<dbReference type="GO" id="GO:0006357">
    <property type="term" value="P:regulation of transcription by RNA polymerase II"/>
    <property type="evidence" value="ECO:0007669"/>
    <property type="project" value="UniProtKB-ARBA"/>
</dbReference>
<dbReference type="GO" id="GO:0046695">
    <property type="term" value="C:SLIK (SAGA-like) complex"/>
    <property type="evidence" value="ECO:0007669"/>
    <property type="project" value="InterPro"/>
</dbReference>
<dbReference type="PRINTS" id="PR00503">
    <property type="entry name" value="BROMODOMAIN"/>
</dbReference>
<feature type="compositionally biased region" description="Polar residues" evidence="9">
    <location>
        <begin position="1060"/>
        <end position="1071"/>
    </location>
</feature>
<feature type="domain" description="Bromo" evidence="10">
    <location>
        <begin position="339"/>
        <end position="409"/>
    </location>
</feature>
<evidence type="ECO:0000256" key="6">
    <source>
        <dbReference type="ARBA" id="ARBA00023242"/>
    </source>
</evidence>
<keyword evidence="2" id="KW-0597">Phosphoprotein</keyword>
<feature type="compositionally biased region" description="Polar residues" evidence="9">
    <location>
        <begin position="172"/>
        <end position="181"/>
    </location>
</feature>
<feature type="region of interest" description="Disordered" evidence="9">
    <location>
        <begin position="443"/>
        <end position="541"/>
    </location>
</feature>
<comment type="caution">
    <text evidence="11">The sequence shown here is derived from an EMBL/GenBank/DDBJ whole genome shotgun (WGS) entry which is preliminary data.</text>
</comment>
<evidence type="ECO:0000256" key="9">
    <source>
        <dbReference type="SAM" id="MobiDB-lite"/>
    </source>
</evidence>
<dbReference type="SMART" id="SM00297">
    <property type="entry name" value="BROMO"/>
    <property type="match status" value="1"/>
</dbReference>
<keyword evidence="4 8" id="KW-0103">Bromodomain</keyword>
<dbReference type="GO" id="GO:0006325">
    <property type="term" value="P:chromatin organization"/>
    <property type="evidence" value="ECO:0007669"/>
    <property type="project" value="UniProtKB-ARBA"/>
</dbReference>
<keyword evidence="3" id="KW-0805">Transcription regulation</keyword>
<proteinExistence type="predicted"/>
<feature type="compositionally biased region" description="Basic and acidic residues" evidence="9">
    <location>
        <begin position="118"/>
        <end position="132"/>
    </location>
</feature>
<dbReference type="InterPro" id="IPR001487">
    <property type="entry name" value="Bromodomain"/>
</dbReference>
<evidence type="ECO:0000259" key="10">
    <source>
        <dbReference type="PROSITE" id="PS50014"/>
    </source>
</evidence>
<dbReference type="PROSITE" id="PS00633">
    <property type="entry name" value="BROMODOMAIN_1"/>
    <property type="match status" value="1"/>
</dbReference>
<dbReference type="Gene3D" id="1.10.20.10">
    <property type="entry name" value="Histone, subunit A"/>
    <property type="match status" value="1"/>
</dbReference>
<dbReference type="RefSeq" id="XP_046068563.1">
    <property type="nucleotide sequence ID" value="XM_046211718.1"/>
</dbReference>
<dbReference type="PANTHER" id="PTHR47343">
    <property type="entry name" value="TRANSCRIPTIONAL ACTIVATOR SPT7"/>
    <property type="match status" value="1"/>
</dbReference>
<dbReference type="InterPro" id="IPR009072">
    <property type="entry name" value="Histone-fold"/>
</dbReference>
<feature type="region of interest" description="Disordered" evidence="9">
    <location>
        <begin position="1"/>
        <end position="70"/>
    </location>
</feature>
<dbReference type="FunFam" id="1.10.20.10:FF:000072">
    <property type="entry name" value="Transcriptional activator spt7"/>
    <property type="match status" value="1"/>
</dbReference>
<dbReference type="InterPro" id="IPR018359">
    <property type="entry name" value="Bromodomain_CS"/>
</dbReference>
<feature type="compositionally biased region" description="Polar residues" evidence="9">
    <location>
        <begin position="32"/>
        <end position="57"/>
    </location>
</feature>
<dbReference type="InterPro" id="IPR036427">
    <property type="entry name" value="Bromodomain-like_sf"/>
</dbReference>
<feature type="compositionally biased region" description="Gly residues" evidence="9">
    <location>
        <begin position="1136"/>
        <end position="1147"/>
    </location>
</feature>
<dbReference type="GeneID" id="70242005"/>
<evidence type="ECO:0000256" key="8">
    <source>
        <dbReference type="PROSITE-ProRule" id="PRU00035"/>
    </source>
</evidence>
<feature type="compositionally biased region" description="Acidic residues" evidence="9">
    <location>
        <begin position="451"/>
        <end position="460"/>
    </location>
</feature>
<feature type="compositionally biased region" description="Basic and acidic residues" evidence="9">
    <location>
        <begin position="184"/>
        <end position="193"/>
    </location>
</feature>
<sequence>MSVGQNQAWLPPGHLRPPDDHQSDARGVNGVSRFSSGARTPQMRLVSTSEHGSQAGNLISDAEAAAEEDPRITLFRDLYNRSESKINALFSTNGDVSAPSVADAMEMEAPEAAPARSENLERPPKKAARKIDDDDYDEYDDDEGSEEQDETNASPLKAKSAIAAVRDASPAQRPTTATNTPIEGAKEPKKDTLEGIRKKLEEGKKATEEAARRSFQTMFYTLENDHDAMKEQERLEESERLVEAEMSGQGVNSSGANANASTNGYGSLSNANLGASSLTLKNLIARIDMKRTMVQASDAELRSLMSEVRKNRSKWANEDKVGQEELYEAAEKVLSELKAMTEHSSFFLSRVNKREAPDYYTIIKHPMDLGSMTKKLKTLQYKSKQEFVDDLNLIWANCLKYNAAPEHFLRKHALYMRKETEKLVPLIPDITIRDRAEVEAEERRLQLAEMDGAEESDDEPIMSSRGRKAPGKSSMKGTAPSRQTPTGSEGPSGLSGSQPKNSVGPDADLPAEGSQNGLSTPPPGTLTPLGANGIGVAGSGSQVDSMDIEGFPPVNSVTGGLSAIGFDYDDPEYQVWKQVTKKDRALIAAERHKLFKGDKLNADEPALLRTKTGMQRWLKNQKQAGPESDKTAESNTETSQAGLAEGIEEEEEDKVIPDYYDVMSGIPDIPPHLVWQEDSQGNVVDNSEEFLHILPKGSFTQPDSKLSKRMDANMRQMQETRKICSKVGIVKQMQIQSQMYQNQFQKYQPEPFIEQDVSTHVMNDDGPVISPWVSKAALQRSVAKVLYHTGFEEYQPSALDAVTDIASEFFTKICETLKGYMESPKIPIHDAAEVTTSSATQYKMPYTQQEMILHTLSLMGTDVESLESYVKDDIERLGTKLGVIHDRMRAHFTELLRPALHDTGGDGSHAFNDGSEQFVGGDFAEDIDEDFFGFKEMGLDKEFGLASLSVPFHLLQNRMFNAHQSQNTSTSQTTNTLFPPPVPYPRVTVDSLQSHIGLVRNFFMQKLQAHGDEPLVEDLELPLKQRPSRPKLPASGKIIPPNNTSIHISPQKRPLPPSLAQASSKAGGTSEPSKKKAKKNNGTNADASSSMGPPGGGDLFGTSTTDGKSSMDGKAADKSNANPIAGNDTDATVNGGHTGVSDLGGEGSSVLPGDVDSQQNKANGVAMSTSNAENSGNQGAGMMSPESINGQA</sequence>
<accession>A0AAD4KJ31</accession>
<dbReference type="Gene3D" id="1.20.920.10">
    <property type="entry name" value="Bromodomain-like"/>
    <property type="match status" value="1"/>
</dbReference>
<dbReference type="GO" id="GO:0005198">
    <property type="term" value="F:structural molecule activity"/>
    <property type="evidence" value="ECO:0007669"/>
    <property type="project" value="TreeGrafter"/>
</dbReference>
<dbReference type="GO" id="GO:0000124">
    <property type="term" value="C:SAGA complex"/>
    <property type="evidence" value="ECO:0007669"/>
    <property type="project" value="InterPro"/>
</dbReference>
<keyword evidence="5" id="KW-0804">Transcription</keyword>
<dbReference type="InterPro" id="IPR037782">
    <property type="entry name" value="Spt7"/>
</dbReference>
<dbReference type="GO" id="GO:0005634">
    <property type="term" value="C:nucleus"/>
    <property type="evidence" value="ECO:0007669"/>
    <property type="project" value="UniProtKB-SubCell"/>
</dbReference>
<dbReference type="SUPFAM" id="SSF47370">
    <property type="entry name" value="Bromodomain"/>
    <property type="match status" value="1"/>
</dbReference>
<evidence type="ECO:0000256" key="5">
    <source>
        <dbReference type="ARBA" id="ARBA00023163"/>
    </source>
</evidence>
<dbReference type="GO" id="GO:0046982">
    <property type="term" value="F:protein heterodimerization activity"/>
    <property type="evidence" value="ECO:0007669"/>
    <property type="project" value="InterPro"/>
</dbReference>
<evidence type="ECO:0000256" key="7">
    <source>
        <dbReference type="ARBA" id="ARBA00093633"/>
    </source>
</evidence>
<evidence type="ECO:0000313" key="11">
    <source>
        <dbReference type="EMBL" id="KAH8692690.1"/>
    </source>
</evidence>
<feature type="compositionally biased region" description="Acidic residues" evidence="9">
    <location>
        <begin position="133"/>
        <end position="150"/>
    </location>
</feature>
<dbReference type="PROSITE" id="PS50014">
    <property type="entry name" value="BROMODOMAIN_2"/>
    <property type="match status" value="1"/>
</dbReference>
<evidence type="ECO:0000313" key="12">
    <source>
        <dbReference type="Proteomes" id="UP001201262"/>
    </source>
</evidence>
<keyword evidence="12" id="KW-1185">Reference proteome</keyword>
<evidence type="ECO:0000256" key="2">
    <source>
        <dbReference type="ARBA" id="ARBA00022553"/>
    </source>
</evidence>
<feature type="compositionally biased region" description="Polar residues" evidence="9">
    <location>
        <begin position="480"/>
        <end position="501"/>
    </location>
</feature>
<evidence type="ECO:0000256" key="3">
    <source>
        <dbReference type="ARBA" id="ARBA00023015"/>
    </source>
</evidence>
<evidence type="ECO:0000256" key="1">
    <source>
        <dbReference type="ARBA" id="ARBA00004123"/>
    </source>
</evidence>
<evidence type="ECO:0000256" key="4">
    <source>
        <dbReference type="ARBA" id="ARBA00023117"/>
    </source>
</evidence>
<dbReference type="Pfam" id="PF00439">
    <property type="entry name" value="Bromodomain"/>
    <property type="match status" value="1"/>
</dbReference>
<protein>
    <recommendedName>
        <fullName evidence="7">SAGA complex subunit Spt7</fullName>
    </recommendedName>
</protein>
<gene>
    <name evidence="11" type="ORF">BGW36DRAFT_301736</name>
</gene>
<reference evidence="11" key="1">
    <citation type="submission" date="2021-12" db="EMBL/GenBank/DDBJ databases">
        <title>Convergent genome expansion in fungi linked to evolution of root-endophyte symbiosis.</title>
        <authorList>
            <consortium name="DOE Joint Genome Institute"/>
            <person name="Ke Y.-H."/>
            <person name="Bonito G."/>
            <person name="Liao H.-L."/>
            <person name="Looney B."/>
            <person name="Rojas-Flechas A."/>
            <person name="Nash J."/>
            <person name="Hameed K."/>
            <person name="Schadt C."/>
            <person name="Martin F."/>
            <person name="Crous P.W."/>
            <person name="Miettinen O."/>
            <person name="Magnuson J.K."/>
            <person name="Labbe J."/>
            <person name="Jacobson D."/>
            <person name="Doktycz M.J."/>
            <person name="Veneault-Fourrey C."/>
            <person name="Kuo A."/>
            <person name="Mondo S."/>
            <person name="Calhoun S."/>
            <person name="Riley R."/>
            <person name="Ohm R."/>
            <person name="LaButti K."/>
            <person name="Andreopoulos B."/>
            <person name="Pangilinan J."/>
            <person name="Nolan M."/>
            <person name="Tritt A."/>
            <person name="Clum A."/>
            <person name="Lipzen A."/>
            <person name="Daum C."/>
            <person name="Barry K."/>
            <person name="Grigoriev I.V."/>
            <person name="Vilgalys R."/>
        </authorList>
    </citation>
    <scope>NUCLEOTIDE SEQUENCE</scope>
    <source>
        <strain evidence="11">PMI_201</strain>
    </source>
</reference>
<feature type="region of interest" description="Disordered" evidence="9">
    <location>
        <begin position="108"/>
        <end position="193"/>
    </location>
</feature>
<dbReference type="CDD" id="cd05510">
    <property type="entry name" value="Bromo_SPT7_like"/>
    <property type="match status" value="1"/>
</dbReference>
<organism evidence="11 12">
    <name type="scientific">Talaromyces proteolyticus</name>
    <dbReference type="NCBI Taxonomy" id="1131652"/>
    <lineage>
        <taxon>Eukaryota</taxon>
        <taxon>Fungi</taxon>
        <taxon>Dikarya</taxon>
        <taxon>Ascomycota</taxon>
        <taxon>Pezizomycotina</taxon>
        <taxon>Eurotiomycetes</taxon>
        <taxon>Eurotiomycetidae</taxon>
        <taxon>Eurotiales</taxon>
        <taxon>Trichocomaceae</taxon>
        <taxon>Talaromyces</taxon>
        <taxon>Talaromyces sect. Bacilispori</taxon>
    </lineage>
</organism>
<name>A0AAD4KJ31_9EURO</name>
<dbReference type="PANTHER" id="PTHR47343:SF1">
    <property type="entry name" value="TRANSCRIPTIONAL ACTIVATOR SPT7"/>
    <property type="match status" value="1"/>
</dbReference>